<accession>A0A430FJE8</accession>
<keyword evidence="2" id="KW-0540">Nuclease</keyword>
<dbReference type="EMBL" id="QXGK01000020">
    <property type="protein sequence ID" value="RSX53014.1"/>
    <property type="molecule type" value="Genomic_DNA"/>
</dbReference>
<dbReference type="RefSeq" id="WP_125968938.1">
    <property type="nucleotide sequence ID" value="NZ_QXGK01000020.1"/>
</dbReference>
<dbReference type="Gene3D" id="1.10.30.50">
    <property type="match status" value="1"/>
</dbReference>
<dbReference type="InterPro" id="IPR003615">
    <property type="entry name" value="HNH_nuc"/>
</dbReference>
<dbReference type="Pfam" id="PF01844">
    <property type="entry name" value="HNH"/>
    <property type="match status" value="1"/>
</dbReference>
<dbReference type="InterPro" id="IPR002711">
    <property type="entry name" value="HNH"/>
</dbReference>
<name>A0A430FJE8_9BIFI</name>
<feature type="domain" description="HNH nuclease" evidence="1">
    <location>
        <begin position="18"/>
        <end position="77"/>
    </location>
</feature>
<sequence length="110" mass="12586">MRSRANPRRSNGYRRDQLRQRVLAAYDVCAICGQPVDKTLRTPHPLSAEVDEIVPVSRGGDPLDWRNVRLTHRRCNRLKSDQTDEHARMLLAGRPRPPATSLPFETSGDW</sequence>
<keyword evidence="2" id="KW-0378">Hydrolase</keyword>
<keyword evidence="2" id="KW-0255">Endonuclease</keyword>
<proteinExistence type="predicted"/>
<organism evidence="2 3">
    <name type="scientific">Bifidobacterium samirii</name>
    <dbReference type="NCBI Taxonomy" id="2306974"/>
    <lineage>
        <taxon>Bacteria</taxon>
        <taxon>Bacillati</taxon>
        <taxon>Actinomycetota</taxon>
        <taxon>Actinomycetes</taxon>
        <taxon>Bifidobacteriales</taxon>
        <taxon>Bifidobacteriaceae</taxon>
        <taxon>Bifidobacterium</taxon>
    </lineage>
</organism>
<evidence type="ECO:0000313" key="2">
    <source>
        <dbReference type="EMBL" id="RSX53014.1"/>
    </source>
</evidence>
<reference evidence="2 3" key="1">
    <citation type="submission" date="2018-09" db="EMBL/GenBank/DDBJ databases">
        <title>Characterization of the phylogenetic diversity of five novel species belonging to the genus Bifidobacterium.</title>
        <authorList>
            <person name="Lugli G.A."/>
            <person name="Duranti S."/>
            <person name="Milani C."/>
        </authorList>
    </citation>
    <scope>NUCLEOTIDE SEQUENCE [LARGE SCALE GENOMIC DNA]</scope>
    <source>
        <strain evidence="2 3">2033B</strain>
    </source>
</reference>
<dbReference type="GO" id="GO:0003676">
    <property type="term" value="F:nucleic acid binding"/>
    <property type="evidence" value="ECO:0007669"/>
    <property type="project" value="InterPro"/>
</dbReference>
<protein>
    <submittedName>
        <fullName evidence="2">Endonuclease</fullName>
    </submittedName>
</protein>
<gene>
    <name evidence="2" type="ORF">D2E24_1685</name>
</gene>
<dbReference type="CDD" id="cd00085">
    <property type="entry name" value="HNHc"/>
    <property type="match status" value="1"/>
</dbReference>
<comment type="caution">
    <text evidence="2">The sequence shown here is derived from an EMBL/GenBank/DDBJ whole genome shotgun (WGS) entry which is preliminary data.</text>
</comment>
<dbReference type="AlphaFoldDB" id="A0A430FJE8"/>
<dbReference type="GO" id="GO:0004519">
    <property type="term" value="F:endonuclease activity"/>
    <property type="evidence" value="ECO:0007669"/>
    <property type="project" value="UniProtKB-KW"/>
</dbReference>
<dbReference type="OrthoDB" id="2084290at2"/>
<dbReference type="SMART" id="SM00507">
    <property type="entry name" value="HNHc"/>
    <property type="match status" value="1"/>
</dbReference>
<evidence type="ECO:0000313" key="3">
    <source>
        <dbReference type="Proteomes" id="UP000287470"/>
    </source>
</evidence>
<keyword evidence="3" id="KW-1185">Reference proteome</keyword>
<evidence type="ECO:0000259" key="1">
    <source>
        <dbReference type="SMART" id="SM00507"/>
    </source>
</evidence>
<dbReference type="GO" id="GO:0008270">
    <property type="term" value="F:zinc ion binding"/>
    <property type="evidence" value="ECO:0007669"/>
    <property type="project" value="InterPro"/>
</dbReference>
<dbReference type="Proteomes" id="UP000287470">
    <property type="component" value="Unassembled WGS sequence"/>
</dbReference>